<evidence type="ECO:0000313" key="1">
    <source>
        <dbReference type="EMBL" id="NOL60748.1"/>
    </source>
</evidence>
<sequence>MAEKMLIIIISGEKDKTKAMIGLNLANHLNDETRVILFGESEKLAASGDADVTGLIKKLQEKGVIPIACSGYAENNKIDGILKEMKLEIKPISSVIADYVKNGYTPITF</sequence>
<comment type="caution">
    <text evidence="1">The sequence shown here is derived from an EMBL/GenBank/DDBJ whole genome shotgun (WGS) entry which is preliminary data.</text>
</comment>
<reference evidence="1 2" key="1">
    <citation type="submission" date="2020-05" db="EMBL/GenBank/DDBJ databases">
        <authorList>
            <person name="Zhang R."/>
        </authorList>
    </citation>
    <scope>NUCLEOTIDE SEQUENCE [LARGE SCALE GENOMIC DNA]</scope>
    <source>
        <strain evidence="1 2">DSM 28986</strain>
    </source>
</reference>
<dbReference type="InterPro" id="IPR027396">
    <property type="entry name" value="DsrEFH-like"/>
</dbReference>
<dbReference type="RefSeq" id="WP_171481880.1">
    <property type="nucleotide sequence ID" value="NZ_CP133600.1"/>
</dbReference>
<protein>
    <recommendedName>
        <fullName evidence="3">DsrE family protein</fullName>
    </recommendedName>
</protein>
<dbReference type="AlphaFoldDB" id="A0A7K4FR03"/>
<accession>A0A7K4FR03</accession>
<dbReference type="GeneID" id="84217241"/>
<gene>
    <name evidence="1" type="ORF">HLB00_07900</name>
</gene>
<dbReference type="SUPFAM" id="SSF75169">
    <property type="entry name" value="DsrEFH-like"/>
    <property type="match status" value="1"/>
</dbReference>
<dbReference type="Proteomes" id="UP000546917">
    <property type="component" value="Unassembled WGS sequence"/>
</dbReference>
<organism evidence="1 2">
    <name type="scientific">Ferroplasma acidiphilum</name>
    <dbReference type="NCBI Taxonomy" id="74969"/>
    <lineage>
        <taxon>Archaea</taxon>
        <taxon>Methanobacteriati</taxon>
        <taxon>Thermoplasmatota</taxon>
        <taxon>Thermoplasmata</taxon>
        <taxon>Thermoplasmatales</taxon>
        <taxon>Ferroplasmaceae</taxon>
        <taxon>Ferroplasma</taxon>
    </lineage>
</organism>
<name>A0A7K4FR03_9ARCH</name>
<dbReference type="Gene3D" id="3.40.1260.10">
    <property type="entry name" value="DsrEFH-like"/>
    <property type="match status" value="1"/>
</dbReference>
<proteinExistence type="predicted"/>
<evidence type="ECO:0008006" key="3">
    <source>
        <dbReference type="Google" id="ProtNLM"/>
    </source>
</evidence>
<dbReference type="EMBL" id="JABGBP010000295">
    <property type="protein sequence ID" value="NOL60748.1"/>
    <property type="molecule type" value="Genomic_DNA"/>
</dbReference>
<evidence type="ECO:0000313" key="2">
    <source>
        <dbReference type="Proteomes" id="UP000546917"/>
    </source>
</evidence>